<proteinExistence type="predicted"/>
<name>A0A8C4X0M5_EPTBU</name>
<dbReference type="GO" id="GO:0032979">
    <property type="term" value="P:protein insertion into mitochondrial inner membrane from matrix"/>
    <property type="evidence" value="ECO:0007669"/>
    <property type="project" value="TreeGrafter"/>
</dbReference>
<dbReference type="PANTHER" id="PTHR13333:SF5">
    <property type="entry name" value="M-AAA PROTEASE-INTERACTING PROTEIN 1, MITOCHONDRIAL"/>
    <property type="match status" value="1"/>
</dbReference>
<dbReference type="GO" id="GO:0043022">
    <property type="term" value="F:ribosome binding"/>
    <property type="evidence" value="ECO:0007669"/>
    <property type="project" value="TreeGrafter"/>
</dbReference>
<protein>
    <submittedName>
        <fullName evidence="1">Uncharacterized protein</fullName>
    </submittedName>
</protein>
<sequence length="307" mass="34190">TFGQNKKYLNALNVANNSNHGSLFDVLLITGQLVVVHRLVGKALVPDRARAGTPRFLELDVRTNPGSLGRCRTCLGDLTSGKESTDDLVPFAERLQPAVGGGEGVDPDLCRKLPGLLLQDGPREREVPVLGQQEPFVRQAIHLFVHGLRHLPTAFQGTLGVKQAFILVSTYLSQSRYEDLKGLVSEEALAVMCTKYEAMPQSSRRHLAVAPKDIANINPIDIGVWFDDKGGKFASVWIRFLFMSKMLKPGEQVEHVQVLYRRKHQPLGVTGTLDGDRLILVAFYMFHRDFSNENGWIITRTCYSLPE</sequence>
<dbReference type="GO" id="GO:0005743">
    <property type="term" value="C:mitochondrial inner membrane"/>
    <property type="evidence" value="ECO:0007669"/>
    <property type="project" value="TreeGrafter"/>
</dbReference>
<accession>A0A8C4X0M5</accession>
<evidence type="ECO:0000313" key="1">
    <source>
        <dbReference type="Ensembl" id="ENSEBUP00000024018.1"/>
    </source>
</evidence>
<reference evidence="1" key="2">
    <citation type="submission" date="2025-09" db="UniProtKB">
        <authorList>
            <consortium name="Ensembl"/>
        </authorList>
    </citation>
    <scope>IDENTIFICATION</scope>
</reference>
<organism evidence="1 2">
    <name type="scientific">Eptatretus burgeri</name>
    <name type="common">Inshore hagfish</name>
    <dbReference type="NCBI Taxonomy" id="7764"/>
    <lineage>
        <taxon>Eukaryota</taxon>
        <taxon>Metazoa</taxon>
        <taxon>Chordata</taxon>
        <taxon>Craniata</taxon>
        <taxon>Vertebrata</taxon>
        <taxon>Cyclostomata</taxon>
        <taxon>Myxini</taxon>
        <taxon>Myxiniformes</taxon>
        <taxon>Myxinidae</taxon>
        <taxon>Eptatretinae</taxon>
        <taxon>Eptatretus</taxon>
    </lineage>
</organism>
<reference evidence="1" key="1">
    <citation type="submission" date="2025-08" db="UniProtKB">
        <authorList>
            <consortium name="Ensembl"/>
        </authorList>
    </citation>
    <scope>IDENTIFICATION</scope>
</reference>
<keyword evidence="2" id="KW-1185">Reference proteome</keyword>
<dbReference type="Ensembl" id="ENSEBUT00000024594.1">
    <property type="protein sequence ID" value="ENSEBUP00000024018.1"/>
    <property type="gene ID" value="ENSEBUG00000014800.1"/>
</dbReference>
<dbReference type="PANTHER" id="PTHR13333">
    <property type="entry name" value="M-AAA PROTEASE-INTERACTING PROTEIN 1, MITOCHONDRIAL"/>
    <property type="match status" value="1"/>
</dbReference>
<dbReference type="AlphaFoldDB" id="A0A8C4X0M5"/>
<evidence type="ECO:0000313" key="2">
    <source>
        <dbReference type="Proteomes" id="UP000694388"/>
    </source>
</evidence>
<dbReference type="Proteomes" id="UP000694388">
    <property type="component" value="Unplaced"/>
</dbReference>